<gene>
    <name evidence="2" type="ORF">METZ01_LOCUS71107</name>
</gene>
<proteinExistence type="predicted"/>
<evidence type="ECO:0000313" key="2">
    <source>
        <dbReference type="EMBL" id="SVA18253.1"/>
    </source>
</evidence>
<dbReference type="SUPFAM" id="SSF89796">
    <property type="entry name" value="CoA-transferase family III (CaiB/BaiF)"/>
    <property type="match status" value="1"/>
</dbReference>
<organism evidence="2">
    <name type="scientific">marine metagenome</name>
    <dbReference type="NCBI Taxonomy" id="408172"/>
    <lineage>
        <taxon>unclassified sequences</taxon>
        <taxon>metagenomes</taxon>
        <taxon>ecological metagenomes</taxon>
    </lineage>
</organism>
<name>A0A381TVY0_9ZZZZ</name>
<dbReference type="InterPro" id="IPR023606">
    <property type="entry name" value="CoA-Trfase_III_dom_1_sf"/>
</dbReference>
<dbReference type="InterPro" id="IPR044855">
    <property type="entry name" value="CoA-Trfase_III_dom3_sf"/>
</dbReference>
<accession>A0A381TVY0</accession>
<evidence type="ECO:0008006" key="3">
    <source>
        <dbReference type="Google" id="ProtNLM"/>
    </source>
</evidence>
<dbReference type="Gene3D" id="3.40.50.10540">
    <property type="entry name" value="Crotonobetainyl-coa:carnitine coa-transferase, domain 1"/>
    <property type="match status" value="1"/>
</dbReference>
<dbReference type="PANTHER" id="PTHR48207">
    <property type="entry name" value="SUCCINATE--HYDROXYMETHYLGLUTARATE COA-TRANSFERASE"/>
    <property type="match status" value="1"/>
</dbReference>
<evidence type="ECO:0000256" key="1">
    <source>
        <dbReference type="ARBA" id="ARBA00022679"/>
    </source>
</evidence>
<keyword evidence="1" id="KW-0808">Transferase</keyword>
<dbReference type="PANTHER" id="PTHR48207:SF4">
    <property type="entry name" value="BLL6097 PROTEIN"/>
    <property type="match status" value="1"/>
</dbReference>
<sequence>MLSPYRVLDLTDEKGEFAGMLLGDLGADVIKIEPPEGSQSRTMGPFLDGVSEPEGSLRFFAFNRNKRGVTLDLTCDEGRQALKCLSEKADFIIESARPGEMNRLNMGFEDLKQSNPRIVYVAVTPFGQDGPYAELAANDLTLAAMGGQMSVQGDPNRAPVRITVPQVWLHASAEAVVGALTAHARMLTTGEAQFVDVSAQTAMFWSMLNARIAHPIQGSDFNRGGSILQLGTLSVPIVYECADGHLVMLPSGATMTKMVHWLVADGIVPEEWISGEDWPVYERNLFQDNGVHYQLDEVVYAVSRYLKKRTKAELLELGLAEGVTLAPVSTSEDLVRFRHLEERGYWLSAPLPDGSTVRAPGVLARPSATPMEVRHWAPTLGQHNQAILGDLLGLSPAAVAGASGQKE</sequence>
<reference evidence="2" key="1">
    <citation type="submission" date="2018-05" db="EMBL/GenBank/DDBJ databases">
        <authorList>
            <person name="Lanie J.A."/>
            <person name="Ng W.-L."/>
            <person name="Kazmierczak K.M."/>
            <person name="Andrzejewski T.M."/>
            <person name="Davidsen T.M."/>
            <person name="Wayne K.J."/>
            <person name="Tettelin H."/>
            <person name="Glass J.I."/>
            <person name="Rusch D."/>
            <person name="Podicherti R."/>
            <person name="Tsui H.-C.T."/>
            <person name="Winkler M.E."/>
        </authorList>
    </citation>
    <scope>NUCLEOTIDE SEQUENCE</scope>
</reference>
<dbReference type="Gene3D" id="3.30.1540.10">
    <property type="entry name" value="formyl-coa transferase, domain 3"/>
    <property type="match status" value="1"/>
</dbReference>
<protein>
    <recommendedName>
        <fullName evidence="3">CoA transferase</fullName>
    </recommendedName>
</protein>
<dbReference type="AlphaFoldDB" id="A0A381TVY0"/>
<dbReference type="InterPro" id="IPR003673">
    <property type="entry name" value="CoA-Trfase_fam_III"/>
</dbReference>
<dbReference type="EMBL" id="UINC01004985">
    <property type="protein sequence ID" value="SVA18253.1"/>
    <property type="molecule type" value="Genomic_DNA"/>
</dbReference>
<dbReference type="InterPro" id="IPR050483">
    <property type="entry name" value="CoA-transferase_III_domain"/>
</dbReference>
<dbReference type="Pfam" id="PF02515">
    <property type="entry name" value="CoA_transf_3"/>
    <property type="match status" value="1"/>
</dbReference>
<dbReference type="GO" id="GO:0008410">
    <property type="term" value="F:CoA-transferase activity"/>
    <property type="evidence" value="ECO:0007669"/>
    <property type="project" value="TreeGrafter"/>
</dbReference>